<organism evidence="6 7">
    <name type="scientific">Penicillium hordei</name>
    <dbReference type="NCBI Taxonomy" id="40994"/>
    <lineage>
        <taxon>Eukaryota</taxon>
        <taxon>Fungi</taxon>
        <taxon>Dikarya</taxon>
        <taxon>Ascomycota</taxon>
        <taxon>Pezizomycotina</taxon>
        <taxon>Eurotiomycetes</taxon>
        <taxon>Eurotiomycetidae</taxon>
        <taxon>Eurotiales</taxon>
        <taxon>Aspergillaceae</taxon>
        <taxon>Penicillium</taxon>
    </lineage>
</organism>
<protein>
    <recommendedName>
        <fullName evidence="8">Major facilitator superfamily (MFS) profile domain-containing protein</fullName>
    </recommendedName>
</protein>
<dbReference type="Proteomes" id="UP001213799">
    <property type="component" value="Unassembled WGS sequence"/>
</dbReference>
<dbReference type="GeneID" id="81583949"/>
<evidence type="ECO:0008006" key="8">
    <source>
        <dbReference type="Google" id="ProtNLM"/>
    </source>
</evidence>
<dbReference type="InterPro" id="IPR005828">
    <property type="entry name" value="MFS_sugar_transport-like"/>
</dbReference>
<keyword evidence="2 5" id="KW-0812">Transmembrane</keyword>
<dbReference type="GO" id="GO:0005351">
    <property type="term" value="F:carbohydrate:proton symporter activity"/>
    <property type="evidence" value="ECO:0007669"/>
    <property type="project" value="TreeGrafter"/>
</dbReference>
<keyword evidence="7" id="KW-1185">Reference proteome</keyword>
<dbReference type="PANTHER" id="PTHR48022:SF78">
    <property type="entry name" value="MONOSACCHARIDE TRANSPORTER, PUTATIVE (AFU_ORTHOLOGUE AFUA_2G02110)-RELATED"/>
    <property type="match status" value="1"/>
</dbReference>
<dbReference type="InterPro" id="IPR036259">
    <property type="entry name" value="MFS_trans_sf"/>
</dbReference>
<dbReference type="InterPro" id="IPR005829">
    <property type="entry name" value="Sugar_transporter_CS"/>
</dbReference>
<feature type="transmembrane region" description="Helical" evidence="5">
    <location>
        <begin position="98"/>
        <end position="118"/>
    </location>
</feature>
<reference evidence="6" key="1">
    <citation type="journal article" date="2023" name="IMA Fungus">
        <title>Comparative genomic study of the Penicillium genus elucidates a diverse pangenome and 15 lateral gene transfer events.</title>
        <authorList>
            <person name="Petersen C."/>
            <person name="Sorensen T."/>
            <person name="Nielsen M.R."/>
            <person name="Sondergaard T.E."/>
            <person name="Sorensen J.L."/>
            <person name="Fitzpatrick D.A."/>
            <person name="Frisvad J.C."/>
            <person name="Nielsen K.L."/>
        </authorList>
    </citation>
    <scope>NUCLEOTIDE SEQUENCE</scope>
    <source>
        <strain evidence="6">IBT 12815</strain>
    </source>
</reference>
<keyword evidence="4 5" id="KW-0472">Membrane</keyword>
<comment type="subcellular location">
    <subcellularLocation>
        <location evidence="1">Membrane</location>
        <topology evidence="1">Multi-pass membrane protein</topology>
    </subcellularLocation>
</comment>
<feature type="transmembrane region" description="Helical" evidence="5">
    <location>
        <begin position="20"/>
        <end position="37"/>
    </location>
</feature>
<feature type="transmembrane region" description="Helical" evidence="5">
    <location>
        <begin position="130"/>
        <end position="150"/>
    </location>
</feature>
<evidence type="ECO:0000313" key="6">
    <source>
        <dbReference type="EMBL" id="KAJ5617535.1"/>
    </source>
</evidence>
<dbReference type="GO" id="GO:0016020">
    <property type="term" value="C:membrane"/>
    <property type="evidence" value="ECO:0007669"/>
    <property type="project" value="UniProtKB-SubCell"/>
</dbReference>
<keyword evidence="3 5" id="KW-1133">Transmembrane helix</keyword>
<evidence type="ECO:0000313" key="7">
    <source>
        <dbReference type="Proteomes" id="UP001213799"/>
    </source>
</evidence>
<dbReference type="PROSITE" id="PS00217">
    <property type="entry name" value="SUGAR_TRANSPORT_2"/>
    <property type="match status" value="1"/>
</dbReference>
<accession>A0AAD6H8V3</accession>
<evidence type="ECO:0000256" key="2">
    <source>
        <dbReference type="ARBA" id="ARBA00022692"/>
    </source>
</evidence>
<dbReference type="InterPro" id="IPR050360">
    <property type="entry name" value="MFS_Sugar_Transporters"/>
</dbReference>
<evidence type="ECO:0000256" key="4">
    <source>
        <dbReference type="ARBA" id="ARBA00023136"/>
    </source>
</evidence>
<evidence type="ECO:0000256" key="5">
    <source>
        <dbReference type="SAM" id="Phobius"/>
    </source>
</evidence>
<dbReference type="RefSeq" id="XP_056758702.1">
    <property type="nucleotide sequence ID" value="XM_056893707.1"/>
</dbReference>
<proteinExistence type="predicted"/>
<dbReference type="AlphaFoldDB" id="A0AAD6H8V3"/>
<sequence length="155" mass="17248">MLNDEQAQWKIAARPEKKRLLIAVNCLAGVAIFFFGYDQGMMAGVNDPKSYVKRMGLGYKKNGSITVTNTLLQGSIISVYYLGTLVGCFMAMNPEWMITFRLINGIGTGILNATVLVYGSELVDYESRGMFIAMEFTLNILNVGLFAIFFNKMNL</sequence>
<dbReference type="EMBL" id="JAQJAE010000001">
    <property type="protein sequence ID" value="KAJ5617535.1"/>
    <property type="molecule type" value="Genomic_DNA"/>
</dbReference>
<dbReference type="Gene3D" id="1.20.1250.20">
    <property type="entry name" value="MFS general substrate transporter like domains"/>
    <property type="match status" value="2"/>
</dbReference>
<dbReference type="Pfam" id="PF00083">
    <property type="entry name" value="Sugar_tr"/>
    <property type="match status" value="1"/>
</dbReference>
<feature type="transmembrane region" description="Helical" evidence="5">
    <location>
        <begin position="71"/>
        <end position="91"/>
    </location>
</feature>
<comment type="caution">
    <text evidence="6">The sequence shown here is derived from an EMBL/GenBank/DDBJ whole genome shotgun (WGS) entry which is preliminary data.</text>
</comment>
<dbReference type="SUPFAM" id="SSF103473">
    <property type="entry name" value="MFS general substrate transporter"/>
    <property type="match status" value="1"/>
</dbReference>
<name>A0AAD6H8V3_9EURO</name>
<evidence type="ECO:0000256" key="3">
    <source>
        <dbReference type="ARBA" id="ARBA00022989"/>
    </source>
</evidence>
<evidence type="ECO:0000256" key="1">
    <source>
        <dbReference type="ARBA" id="ARBA00004141"/>
    </source>
</evidence>
<reference evidence="6" key="2">
    <citation type="submission" date="2023-01" db="EMBL/GenBank/DDBJ databases">
        <authorList>
            <person name="Petersen C."/>
        </authorList>
    </citation>
    <scope>NUCLEOTIDE SEQUENCE</scope>
    <source>
        <strain evidence="6">IBT 12815</strain>
    </source>
</reference>
<dbReference type="PANTHER" id="PTHR48022">
    <property type="entry name" value="PLASTIDIC GLUCOSE TRANSPORTER 4"/>
    <property type="match status" value="1"/>
</dbReference>
<gene>
    <name evidence="6" type="ORF">N7537_002649</name>
</gene>